<evidence type="ECO:0000256" key="1">
    <source>
        <dbReference type="SAM" id="MobiDB-lite"/>
    </source>
</evidence>
<organism evidence="3 4">
    <name type="scientific">Paenarthrobacter ureafaciens</name>
    <dbReference type="NCBI Taxonomy" id="37931"/>
    <lineage>
        <taxon>Bacteria</taxon>
        <taxon>Bacillati</taxon>
        <taxon>Actinomycetota</taxon>
        <taxon>Actinomycetes</taxon>
        <taxon>Micrococcales</taxon>
        <taxon>Micrococcaceae</taxon>
        <taxon>Paenarthrobacter</taxon>
    </lineage>
</organism>
<feature type="transmembrane region" description="Helical" evidence="2">
    <location>
        <begin position="115"/>
        <end position="136"/>
    </location>
</feature>
<dbReference type="AlphaFoldDB" id="A0AAX3EJN1"/>
<feature type="region of interest" description="Disordered" evidence="1">
    <location>
        <begin position="1"/>
        <end position="21"/>
    </location>
</feature>
<keyword evidence="4" id="KW-1185">Reference proteome</keyword>
<gene>
    <name evidence="3" type="ORF">NL394_03435</name>
</gene>
<name>A0AAX3EJN1_PAEUR</name>
<feature type="transmembrane region" description="Helical" evidence="2">
    <location>
        <begin position="32"/>
        <end position="50"/>
    </location>
</feature>
<feature type="transmembrane region" description="Helical" evidence="2">
    <location>
        <begin position="89"/>
        <end position="109"/>
    </location>
</feature>
<keyword evidence="2" id="KW-0812">Transmembrane</keyword>
<accession>A0AAX3EJN1</accession>
<dbReference type="Proteomes" id="UP001163293">
    <property type="component" value="Chromosome"/>
</dbReference>
<evidence type="ECO:0000313" key="4">
    <source>
        <dbReference type="Proteomes" id="UP001163293"/>
    </source>
</evidence>
<dbReference type="GeneID" id="79886478"/>
<proteinExistence type="predicted"/>
<keyword evidence="2" id="KW-0472">Membrane</keyword>
<evidence type="ECO:0000313" key="3">
    <source>
        <dbReference type="EMBL" id="UYV98300.1"/>
    </source>
</evidence>
<dbReference type="EMBL" id="CP101185">
    <property type="protein sequence ID" value="UYV98300.1"/>
    <property type="molecule type" value="Genomic_DNA"/>
</dbReference>
<dbReference type="RefSeq" id="WP_021471604.1">
    <property type="nucleotide sequence ID" value="NZ_BDMH01000005.1"/>
</dbReference>
<sequence length="143" mass="15173">MSTHGDDQYNRTTPHPPQLPNPRVRVTLGGKGLGMGVLVAYVAFSTLLSLQAPEYALIFFIYAAIPAALIGSVVGWLLGLVLRQVRNQWLHVAAFFVVGTLICAPFGGLSSLGTVLFSLSIATAAAIGRLSAWRLVKICPPTA</sequence>
<keyword evidence="2" id="KW-1133">Transmembrane helix</keyword>
<reference evidence="3" key="1">
    <citation type="submission" date="2022-07" db="EMBL/GenBank/DDBJ databases">
        <authorList>
            <person name="Wu T."/>
        </authorList>
    </citation>
    <scope>NUCLEOTIDE SEQUENCE</scope>
    <source>
        <strain evidence="3">SD-1</strain>
    </source>
</reference>
<evidence type="ECO:0000256" key="2">
    <source>
        <dbReference type="SAM" id="Phobius"/>
    </source>
</evidence>
<feature type="transmembrane region" description="Helical" evidence="2">
    <location>
        <begin position="56"/>
        <end position="82"/>
    </location>
</feature>
<protein>
    <submittedName>
        <fullName evidence="3">Uncharacterized protein</fullName>
    </submittedName>
</protein>